<dbReference type="AlphaFoldDB" id="A0A517ZVR7"/>
<dbReference type="PANTHER" id="PTHR35279:SF1">
    <property type="entry name" value="ARABINANASE_LEVANSUCRASE_INVERTASE"/>
    <property type="match status" value="1"/>
</dbReference>
<keyword evidence="1" id="KW-0732">Signal</keyword>
<feature type="chain" id="PRO_5022003743" description="Glycosyl hydrolases family 43" evidence="1">
    <location>
        <begin position="28"/>
        <end position="347"/>
    </location>
</feature>
<evidence type="ECO:0008006" key="4">
    <source>
        <dbReference type="Google" id="ProtNLM"/>
    </source>
</evidence>
<feature type="signal peptide" evidence="1">
    <location>
        <begin position="1"/>
        <end position="27"/>
    </location>
</feature>
<sequence precursor="true">MSLIVSRSCSWLAVLWIVLANCSFVAAYEPADPPEFAPWLQPQEWERDTEGPIIELGEHGAFDDMHVFAPCVALEEGRYRMWYCGSQGKVAKRVFRLGLATSKDGRTFEKYPANPVFEFGDGESSILTPTLLRNADGSVLREDGKLRMWFSASHLFGKSVHNLHETQSRDGIQWSPPSDPQLSGVYAPTILKVGETYQMWYTDVSAEPWKIRHAQSSDGQEWKETKEAVLRIGQKWEQGRLFYPTVIKSGDLYLMWYGSYWSAFEGKTAIGFAVSSDGINWQKNPHNPVFRPDPSHEWESHYTTSQSIRQLPDGSWRIWYASRQKPPFVHKYFAIGTARWQGIAPSQ</sequence>
<evidence type="ECO:0000313" key="2">
    <source>
        <dbReference type="EMBL" id="QDU46570.1"/>
    </source>
</evidence>
<accession>A0A517ZVR7</accession>
<proteinExistence type="predicted"/>
<evidence type="ECO:0000256" key="1">
    <source>
        <dbReference type="SAM" id="SignalP"/>
    </source>
</evidence>
<dbReference type="PANTHER" id="PTHR35279">
    <property type="match status" value="1"/>
</dbReference>
<dbReference type="Proteomes" id="UP000319383">
    <property type="component" value="Chromosome"/>
</dbReference>
<dbReference type="EMBL" id="CP036276">
    <property type="protein sequence ID" value="QDU46570.1"/>
    <property type="molecule type" value="Genomic_DNA"/>
</dbReference>
<dbReference type="SUPFAM" id="SSF75005">
    <property type="entry name" value="Arabinanase/levansucrase/invertase"/>
    <property type="match status" value="2"/>
</dbReference>
<dbReference type="Gene3D" id="2.115.10.20">
    <property type="entry name" value="Glycosyl hydrolase domain, family 43"/>
    <property type="match status" value="3"/>
</dbReference>
<dbReference type="RefSeq" id="WP_145379069.1">
    <property type="nucleotide sequence ID" value="NZ_CP036276.1"/>
</dbReference>
<protein>
    <recommendedName>
        <fullName evidence="4">Glycosyl hydrolases family 43</fullName>
    </recommendedName>
</protein>
<evidence type="ECO:0000313" key="3">
    <source>
        <dbReference type="Proteomes" id="UP000319383"/>
    </source>
</evidence>
<dbReference type="InterPro" id="IPR023296">
    <property type="entry name" value="Glyco_hydro_beta-prop_sf"/>
</dbReference>
<keyword evidence="3" id="KW-1185">Reference proteome</keyword>
<organism evidence="2 3">
    <name type="scientific">Symmachiella dynata</name>
    <dbReference type="NCBI Taxonomy" id="2527995"/>
    <lineage>
        <taxon>Bacteria</taxon>
        <taxon>Pseudomonadati</taxon>
        <taxon>Planctomycetota</taxon>
        <taxon>Planctomycetia</taxon>
        <taxon>Planctomycetales</taxon>
        <taxon>Planctomycetaceae</taxon>
        <taxon>Symmachiella</taxon>
    </lineage>
</organism>
<name>A0A517ZVR7_9PLAN</name>
<gene>
    <name evidence="2" type="ORF">Mal52_50910</name>
</gene>
<dbReference type="KEGG" id="sdyn:Mal52_50910"/>
<reference evidence="2 3" key="1">
    <citation type="submission" date="2019-02" db="EMBL/GenBank/DDBJ databases">
        <title>Deep-cultivation of Planctomycetes and their phenomic and genomic characterization uncovers novel biology.</title>
        <authorList>
            <person name="Wiegand S."/>
            <person name="Jogler M."/>
            <person name="Boedeker C."/>
            <person name="Pinto D."/>
            <person name="Vollmers J."/>
            <person name="Rivas-Marin E."/>
            <person name="Kohn T."/>
            <person name="Peeters S.H."/>
            <person name="Heuer A."/>
            <person name="Rast P."/>
            <person name="Oberbeckmann S."/>
            <person name="Bunk B."/>
            <person name="Jeske O."/>
            <person name="Meyerdierks A."/>
            <person name="Storesund J.E."/>
            <person name="Kallscheuer N."/>
            <person name="Luecker S."/>
            <person name="Lage O.M."/>
            <person name="Pohl T."/>
            <person name="Merkel B.J."/>
            <person name="Hornburger P."/>
            <person name="Mueller R.-W."/>
            <person name="Bruemmer F."/>
            <person name="Labrenz M."/>
            <person name="Spormann A.M."/>
            <person name="Op den Camp H."/>
            <person name="Overmann J."/>
            <person name="Amann R."/>
            <person name="Jetten M.S.M."/>
            <person name="Mascher T."/>
            <person name="Medema M.H."/>
            <person name="Devos D.P."/>
            <person name="Kaster A.-K."/>
            <person name="Ovreas L."/>
            <person name="Rohde M."/>
            <person name="Galperin M.Y."/>
            <person name="Jogler C."/>
        </authorList>
    </citation>
    <scope>NUCLEOTIDE SEQUENCE [LARGE SCALE GENOMIC DNA]</scope>
    <source>
        <strain evidence="2 3">Mal52</strain>
    </source>
</reference>